<feature type="signal peptide" evidence="2">
    <location>
        <begin position="1"/>
        <end position="22"/>
    </location>
</feature>
<dbReference type="RefSeq" id="WP_224042451.1">
    <property type="nucleotide sequence ID" value="NZ_CAJZAH010000002.1"/>
</dbReference>
<evidence type="ECO:0008006" key="5">
    <source>
        <dbReference type="Google" id="ProtNLM"/>
    </source>
</evidence>
<feature type="chain" id="PRO_5045114480" description="Dienelactone hydrolase" evidence="2">
    <location>
        <begin position="23"/>
        <end position="329"/>
    </location>
</feature>
<proteinExistence type="predicted"/>
<dbReference type="InterPro" id="IPR029058">
    <property type="entry name" value="AB_hydrolase_fold"/>
</dbReference>
<evidence type="ECO:0000313" key="4">
    <source>
        <dbReference type="Proteomes" id="UP000721236"/>
    </source>
</evidence>
<name>A0ABM8X7L2_9BURK</name>
<dbReference type="Proteomes" id="UP000721236">
    <property type="component" value="Unassembled WGS sequence"/>
</dbReference>
<dbReference type="PANTHER" id="PTHR22946">
    <property type="entry name" value="DIENELACTONE HYDROLASE DOMAIN-CONTAINING PROTEIN-RELATED"/>
    <property type="match status" value="1"/>
</dbReference>
<protein>
    <recommendedName>
        <fullName evidence="5">Dienelactone hydrolase</fullName>
    </recommendedName>
</protein>
<evidence type="ECO:0000256" key="2">
    <source>
        <dbReference type="SAM" id="SignalP"/>
    </source>
</evidence>
<feature type="compositionally biased region" description="Basic and acidic residues" evidence="1">
    <location>
        <begin position="304"/>
        <end position="313"/>
    </location>
</feature>
<evidence type="ECO:0000313" key="3">
    <source>
        <dbReference type="EMBL" id="CAG9175892.1"/>
    </source>
</evidence>
<accession>A0ABM8X7L2</accession>
<organism evidence="3 4">
    <name type="scientific">Cupriavidus respiraculi</name>
    <dbReference type="NCBI Taxonomy" id="195930"/>
    <lineage>
        <taxon>Bacteria</taxon>
        <taxon>Pseudomonadati</taxon>
        <taxon>Pseudomonadota</taxon>
        <taxon>Betaproteobacteria</taxon>
        <taxon>Burkholderiales</taxon>
        <taxon>Burkholderiaceae</taxon>
        <taxon>Cupriavidus</taxon>
    </lineage>
</organism>
<dbReference type="PANTHER" id="PTHR22946:SF8">
    <property type="entry name" value="ACETYL XYLAN ESTERASE DOMAIN-CONTAINING PROTEIN"/>
    <property type="match status" value="1"/>
</dbReference>
<reference evidence="3 4" key="1">
    <citation type="submission" date="2021-08" db="EMBL/GenBank/DDBJ databases">
        <authorList>
            <person name="Peeters C."/>
        </authorList>
    </citation>
    <scope>NUCLEOTIDE SEQUENCE [LARGE SCALE GENOMIC DNA]</scope>
    <source>
        <strain evidence="3 4">LMG 21510</strain>
    </source>
</reference>
<gene>
    <name evidence="3" type="ORF">LMG21510_03003</name>
</gene>
<keyword evidence="2" id="KW-0732">Signal</keyword>
<dbReference type="Gene3D" id="3.40.50.1820">
    <property type="entry name" value="alpha/beta hydrolase"/>
    <property type="match status" value="1"/>
</dbReference>
<comment type="caution">
    <text evidence="3">The sequence shown here is derived from an EMBL/GenBank/DDBJ whole genome shotgun (WGS) entry which is preliminary data.</text>
</comment>
<evidence type="ECO:0000256" key="1">
    <source>
        <dbReference type="SAM" id="MobiDB-lite"/>
    </source>
</evidence>
<sequence>MRAGLTACVAAALLGIGTQAGAIPVEETLSVPVAVTDRHGRSIAQPIVVTLFREPGHERYPLLVINHGRAPDPYERGRMGRARFAQAAGYFASLGFAVMVPTRIGYGDSGGADLEESGYCASKHYAPGYEAAAQQVLQVMRAAGERPDVDATRTVVVGQSYGGGVSIALAAKNPPGLRLAVNFAGGAGADPEVRPGEPCSPHLLEALFAEYGETARVPTVWIYAANDRYMGTYPEQWFEAFRAAGGIGQYKAMPPFGRDGHGLFVRGQPVWQPLVAQVLRDAGFHAEVPVDAAADAAAGIAADKPADPRHDAPAQDATSGGAHGIETTK</sequence>
<dbReference type="SUPFAM" id="SSF53474">
    <property type="entry name" value="alpha/beta-Hydrolases"/>
    <property type="match status" value="1"/>
</dbReference>
<feature type="region of interest" description="Disordered" evidence="1">
    <location>
        <begin position="302"/>
        <end position="329"/>
    </location>
</feature>
<dbReference type="EMBL" id="CAJZAH010000002">
    <property type="protein sequence ID" value="CAG9175892.1"/>
    <property type="molecule type" value="Genomic_DNA"/>
</dbReference>
<keyword evidence="4" id="KW-1185">Reference proteome</keyword>
<dbReference type="InterPro" id="IPR050261">
    <property type="entry name" value="FrsA_esterase"/>
</dbReference>